<dbReference type="RefSeq" id="WP_106133342.1">
    <property type="nucleotide sequence ID" value="NZ_PVTR01000004.1"/>
</dbReference>
<dbReference type="AlphaFoldDB" id="A0A2T0WPK5"/>
<name>A0A2T0WPK5_9BACT</name>
<accession>A0A2T0WPK5</accession>
<comment type="caution">
    <text evidence="1">The sequence shown here is derived from an EMBL/GenBank/DDBJ whole genome shotgun (WGS) entry which is preliminary data.</text>
</comment>
<dbReference type="EMBL" id="PVTR01000004">
    <property type="protein sequence ID" value="PRY88626.1"/>
    <property type="molecule type" value="Genomic_DNA"/>
</dbReference>
<dbReference type="OrthoDB" id="128385at2"/>
<protein>
    <recommendedName>
        <fullName evidence="3">Erythromycin esterase</fullName>
    </recommendedName>
</protein>
<sequence length="406" mass="46744">MKSIKNVGNLFIKTFFVISILLSSQLFAQVELTSEMMEEYAFRFTIDKENSLSQNAKEKWISYISDNQFVGLAEIHKSVQKSVFTTAILSVLNEKGFNNFALEVGPNSAKILNEFANSSSIKNDIRSLNRYYGKRNKPPIIFINKKYDALFIQKAFDLDYNIWGLDQEFVYAPEMLLDRLLALQTKPNSQQKACYDEAKKMIKKYGFRKKVNGEFLACWYQSNQLINDCLDALGGIPETEKIVADLRESWDIHCKSATGVGSNQQRANYMKQNFEYFYNTQEESKPKVFFKFGSVHLTRGISPFGVDDLGKFLTKKAEDNGTGFLSIRQMVAYRNGKSLIGKSGWESVGMFLQLGKKDEWTVVDLRPLREQLIKNLIKTNEQYTFELLNYDLLLLPPNDSYDKVNY</sequence>
<proteinExistence type="predicted"/>
<reference evidence="1 2" key="1">
    <citation type="submission" date="2018-03" db="EMBL/GenBank/DDBJ databases">
        <title>Genomic Encyclopedia of Archaeal and Bacterial Type Strains, Phase II (KMG-II): from individual species to whole genera.</title>
        <authorList>
            <person name="Goeker M."/>
        </authorList>
    </citation>
    <scope>NUCLEOTIDE SEQUENCE [LARGE SCALE GENOMIC DNA]</scope>
    <source>
        <strain evidence="1 2">DSM 27929</strain>
    </source>
</reference>
<keyword evidence="2" id="KW-1185">Reference proteome</keyword>
<organism evidence="1 2">
    <name type="scientific">Mongoliibacter ruber</name>
    <dbReference type="NCBI Taxonomy" id="1750599"/>
    <lineage>
        <taxon>Bacteria</taxon>
        <taxon>Pseudomonadati</taxon>
        <taxon>Bacteroidota</taxon>
        <taxon>Cytophagia</taxon>
        <taxon>Cytophagales</taxon>
        <taxon>Cyclobacteriaceae</taxon>
        <taxon>Mongoliibacter</taxon>
    </lineage>
</organism>
<gene>
    <name evidence="1" type="ORF">CLW00_104277</name>
</gene>
<evidence type="ECO:0000313" key="1">
    <source>
        <dbReference type="EMBL" id="PRY88626.1"/>
    </source>
</evidence>
<evidence type="ECO:0000313" key="2">
    <source>
        <dbReference type="Proteomes" id="UP000238157"/>
    </source>
</evidence>
<dbReference type="Proteomes" id="UP000238157">
    <property type="component" value="Unassembled WGS sequence"/>
</dbReference>
<evidence type="ECO:0008006" key="3">
    <source>
        <dbReference type="Google" id="ProtNLM"/>
    </source>
</evidence>